<reference evidence="3" key="1">
    <citation type="journal article" date="2009" name="Genome Res.">
        <title>Comparative genomic analyses of the human fungal pathogens Coccidioides and their relatives.</title>
        <authorList>
            <person name="Sharpton T.J."/>
            <person name="Stajich J.E."/>
            <person name="Rounsley S.D."/>
            <person name="Gardner M.J."/>
            <person name="Wortman J.R."/>
            <person name="Jordar V.S."/>
            <person name="Maiti R."/>
            <person name="Kodira C.D."/>
            <person name="Neafsey D.E."/>
            <person name="Zeng Q."/>
            <person name="Hung C.-Y."/>
            <person name="McMahan C."/>
            <person name="Muszewska A."/>
            <person name="Grynberg M."/>
            <person name="Mandel M.A."/>
            <person name="Kellner E.M."/>
            <person name="Barker B.M."/>
            <person name="Galgiani J.N."/>
            <person name="Orbach M.J."/>
            <person name="Kirkland T.N."/>
            <person name="Cole G.T."/>
            <person name="Henn M.R."/>
            <person name="Birren B.W."/>
            <person name="Taylor J.W."/>
        </authorList>
    </citation>
    <scope>NUCLEOTIDE SEQUENCE [LARGE SCALE GENOMIC DNA]</scope>
    <source>
        <strain evidence="3">UAMH 1704</strain>
    </source>
</reference>
<gene>
    <name evidence="2" type="ORF">UREG_01978</name>
</gene>
<feature type="compositionally biased region" description="Low complexity" evidence="1">
    <location>
        <begin position="142"/>
        <end position="152"/>
    </location>
</feature>
<dbReference type="eggNOG" id="ENOG502RQP3">
    <property type="taxonomic scope" value="Eukaryota"/>
</dbReference>
<keyword evidence="3" id="KW-1185">Reference proteome</keyword>
<feature type="compositionally biased region" description="Basic and acidic residues" evidence="1">
    <location>
        <begin position="286"/>
        <end position="297"/>
    </location>
</feature>
<organism evidence="2 3">
    <name type="scientific">Uncinocarpus reesii (strain UAMH 1704)</name>
    <dbReference type="NCBI Taxonomy" id="336963"/>
    <lineage>
        <taxon>Eukaryota</taxon>
        <taxon>Fungi</taxon>
        <taxon>Dikarya</taxon>
        <taxon>Ascomycota</taxon>
        <taxon>Pezizomycotina</taxon>
        <taxon>Eurotiomycetes</taxon>
        <taxon>Eurotiomycetidae</taxon>
        <taxon>Onygenales</taxon>
        <taxon>Onygenaceae</taxon>
        <taxon>Uncinocarpus</taxon>
    </lineage>
</organism>
<protein>
    <submittedName>
        <fullName evidence="2">Uncharacterized protein</fullName>
    </submittedName>
</protein>
<dbReference type="AlphaFoldDB" id="C4JK21"/>
<dbReference type="InParanoid" id="C4JK21"/>
<feature type="region of interest" description="Disordered" evidence="1">
    <location>
        <begin position="316"/>
        <end position="356"/>
    </location>
</feature>
<dbReference type="GeneID" id="8441741"/>
<evidence type="ECO:0000313" key="2">
    <source>
        <dbReference type="EMBL" id="EEP77129.1"/>
    </source>
</evidence>
<dbReference type="HOGENOM" id="CLU_778891_0_0_1"/>
<feature type="compositionally biased region" description="Basic and acidic residues" evidence="1">
    <location>
        <begin position="344"/>
        <end position="356"/>
    </location>
</feature>
<sequence length="356" mass="39237">MTNFFHQIYLGHANRVVTDYITKGRRHKISRAQIEMQILEEIEKSALPAPHRIAWYALILQTNTFEIYWLGQRDQHHLSKESIARLKPDMTLVNECAFESPESSPACSDSEMSDTPQLESTFSGVPRYLVRDDASSDDDSSDTSTSSPSPTTISEMHEQTNLIHETGSPTDEVEDEVGHPQVSGKTIPETGTVPGIARKTTPKPAQARKGRKPASGSSKPKATRMKATPRKKRQVAMKQPRVNPIVPVEDAEEDFEPRGAESNTSIEPDLQAVDEAANADEITLSKNKERGKKAWETRKRKAAEKAVAAAVALAEEQGTAAQGASLQATEGTPKGRGRKKKAVRFNDPKNNTDDEQ</sequence>
<dbReference type="EMBL" id="CH476615">
    <property type="protein sequence ID" value="EEP77129.1"/>
    <property type="molecule type" value="Genomic_DNA"/>
</dbReference>
<feature type="region of interest" description="Disordered" evidence="1">
    <location>
        <begin position="100"/>
        <end position="297"/>
    </location>
</feature>
<dbReference type="RefSeq" id="XP_002542462.1">
    <property type="nucleotide sequence ID" value="XM_002542416.1"/>
</dbReference>
<proteinExistence type="predicted"/>
<evidence type="ECO:0000313" key="3">
    <source>
        <dbReference type="Proteomes" id="UP000002058"/>
    </source>
</evidence>
<evidence type="ECO:0000256" key="1">
    <source>
        <dbReference type="SAM" id="MobiDB-lite"/>
    </source>
</evidence>
<feature type="compositionally biased region" description="Polar residues" evidence="1">
    <location>
        <begin position="113"/>
        <end position="123"/>
    </location>
</feature>
<dbReference type="OMA" id="LGQRDQH"/>
<feature type="compositionally biased region" description="Polar residues" evidence="1">
    <location>
        <begin position="159"/>
        <end position="169"/>
    </location>
</feature>
<dbReference type="Proteomes" id="UP000002058">
    <property type="component" value="Unassembled WGS sequence"/>
</dbReference>
<dbReference type="VEuPathDB" id="FungiDB:UREG_01978"/>
<dbReference type="KEGG" id="ure:UREG_01978"/>
<feature type="compositionally biased region" description="Basic residues" evidence="1">
    <location>
        <begin position="221"/>
        <end position="235"/>
    </location>
</feature>
<name>C4JK21_UNCRE</name>
<dbReference type="OrthoDB" id="4207625at2759"/>
<accession>C4JK21</accession>